<keyword evidence="2" id="KW-0223">Dioxygenase</keyword>
<keyword evidence="3" id="KW-0560">Oxidoreductase</keyword>
<evidence type="ECO:0000259" key="6">
    <source>
        <dbReference type="Pfam" id="PF13532"/>
    </source>
</evidence>
<gene>
    <name evidence="7" type="ORF">EJ04DRAFT_588821</name>
</gene>
<reference evidence="7" key="1">
    <citation type="journal article" date="2020" name="Stud. Mycol.">
        <title>101 Dothideomycetes genomes: a test case for predicting lifestyles and emergence of pathogens.</title>
        <authorList>
            <person name="Haridas S."/>
            <person name="Albert R."/>
            <person name="Binder M."/>
            <person name="Bloem J."/>
            <person name="Labutti K."/>
            <person name="Salamov A."/>
            <person name="Andreopoulos B."/>
            <person name="Baker S."/>
            <person name="Barry K."/>
            <person name="Bills G."/>
            <person name="Bluhm B."/>
            <person name="Cannon C."/>
            <person name="Castanera R."/>
            <person name="Culley D."/>
            <person name="Daum C."/>
            <person name="Ezra D."/>
            <person name="Gonzalez J."/>
            <person name="Henrissat B."/>
            <person name="Kuo A."/>
            <person name="Liang C."/>
            <person name="Lipzen A."/>
            <person name="Lutzoni F."/>
            <person name="Magnuson J."/>
            <person name="Mondo S."/>
            <person name="Nolan M."/>
            <person name="Ohm R."/>
            <person name="Pangilinan J."/>
            <person name="Park H.-J."/>
            <person name="Ramirez L."/>
            <person name="Alfaro M."/>
            <person name="Sun H."/>
            <person name="Tritt A."/>
            <person name="Yoshinaga Y."/>
            <person name="Zwiers L.-H."/>
            <person name="Turgeon B."/>
            <person name="Goodwin S."/>
            <person name="Spatafora J."/>
            <person name="Crous P."/>
            <person name="Grigoriev I."/>
        </authorList>
    </citation>
    <scope>NUCLEOTIDE SEQUENCE</scope>
    <source>
        <strain evidence="7">CBS 125425</strain>
    </source>
</reference>
<evidence type="ECO:0000256" key="2">
    <source>
        <dbReference type="ARBA" id="ARBA00022964"/>
    </source>
</evidence>
<protein>
    <recommendedName>
        <fullName evidence="6">Alpha-ketoglutarate-dependent dioxygenase AlkB-like domain-containing protein</fullName>
    </recommendedName>
</protein>
<evidence type="ECO:0000256" key="4">
    <source>
        <dbReference type="ARBA" id="ARBA00023004"/>
    </source>
</evidence>
<dbReference type="Proteomes" id="UP000799444">
    <property type="component" value="Unassembled WGS sequence"/>
</dbReference>
<evidence type="ECO:0000256" key="3">
    <source>
        <dbReference type="ARBA" id="ARBA00023002"/>
    </source>
</evidence>
<dbReference type="GO" id="GO:0046872">
    <property type="term" value="F:metal ion binding"/>
    <property type="evidence" value="ECO:0007669"/>
    <property type="project" value="UniProtKB-KW"/>
</dbReference>
<feature type="domain" description="Alpha-ketoglutarate-dependent dioxygenase AlkB-like" evidence="6">
    <location>
        <begin position="159"/>
        <end position="298"/>
    </location>
</feature>
<dbReference type="InterPro" id="IPR027450">
    <property type="entry name" value="AlkB-like"/>
</dbReference>
<proteinExistence type="predicted"/>
<dbReference type="GO" id="GO:0005634">
    <property type="term" value="C:nucleus"/>
    <property type="evidence" value="ECO:0007669"/>
    <property type="project" value="TreeGrafter"/>
</dbReference>
<feature type="binding site" evidence="5">
    <location>
        <position position="287"/>
    </location>
    <ligand>
        <name>Fe cation</name>
        <dbReference type="ChEBI" id="CHEBI:24875"/>
        <note>catalytic</note>
    </ligand>
</feature>
<sequence length="314" mass="33894">MDTLDPHQRPPGAIRDVYKRFQKLKPADVDSDTSIVDLERNGSAGDAQVKVIGELHSSRLNGIFRAFAGDDALEDLVDKPVPVYEHAAMAGLQITPSLLPPSIQTTLLSRLLHRDLSNPAHLTNIHTHYTLSYPPSSQSLFSHPPSHPTPLATPLDPTVHKPLPISQLLTKKLRWTTLGGQYDWTSKRYPSAPPPAFPPDIGALLEAIWPSTRPEAAIVNLYSPGDTLSIHRDVSESSARGLVSISLGCDAVFVIGNAGAGEEGIMALRLRSGSAVYMSGESRFAWHGVPQIVAGTCPAYLREWPAGNVGWGAC</sequence>
<dbReference type="InterPro" id="IPR004574">
    <property type="entry name" value="Alkb"/>
</dbReference>
<keyword evidence="4 5" id="KW-0408">Iron</keyword>
<dbReference type="GO" id="GO:0051213">
    <property type="term" value="F:dioxygenase activity"/>
    <property type="evidence" value="ECO:0007669"/>
    <property type="project" value="UniProtKB-KW"/>
</dbReference>
<dbReference type="OrthoDB" id="6614653at2759"/>
<comment type="cofactor">
    <cofactor evidence="5">
        <name>Fe(2+)</name>
        <dbReference type="ChEBI" id="CHEBI:29033"/>
    </cofactor>
    <text evidence="5">Binds 1 Fe(2+) ion per subunit.</text>
</comment>
<dbReference type="SUPFAM" id="SSF51197">
    <property type="entry name" value="Clavaminate synthase-like"/>
    <property type="match status" value="1"/>
</dbReference>
<dbReference type="Pfam" id="PF13532">
    <property type="entry name" value="2OG-FeII_Oxy_2"/>
    <property type="match status" value="1"/>
</dbReference>
<dbReference type="GO" id="GO:0005737">
    <property type="term" value="C:cytoplasm"/>
    <property type="evidence" value="ECO:0007669"/>
    <property type="project" value="TreeGrafter"/>
</dbReference>
<dbReference type="PANTHER" id="PTHR16557:SF2">
    <property type="entry name" value="NUCLEIC ACID DIOXYGENASE ALKBH1"/>
    <property type="match status" value="1"/>
</dbReference>
<comment type="caution">
    <text evidence="7">The sequence shown here is derived from an EMBL/GenBank/DDBJ whole genome shotgun (WGS) entry which is preliminary data.</text>
</comment>
<feature type="binding site" evidence="5">
    <location>
        <position position="231"/>
    </location>
    <ligand>
        <name>Fe cation</name>
        <dbReference type="ChEBI" id="CHEBI:24875"/>
        <note>catalytic</note>
    </ligand>
</feature>
<dbReference type="AlphaFoldDB" id="A0A9P4QMW2"/>
<evidence type="ECO:0000256" key="5">
    <source>
        <dbReference type="PIRSR" id="PIRSR604574-2"/>
    </source>
</evidence>
<keyword evidence="8" id="KW-1185">Reference proteome</keyword>
<evidence type="ECO:0000313" key="7">
    <source>
        <dbReference type="EMBL" id="KAF2729444.1"/>
    </source>
</evidence>
<feature type="binding site" evidence="5">
    <location>
        <position position="233"/>
    </location>
    <ligand>
        <name>Fe cation</name>
        <dbReference type="ChEBI" id="CHEBI:24875"/>
        <note>catalytic</note>
    </ligand>
</feature>
<evidence type="ECO:0000256" key="1">
    <source>
        <dbReference type="ARBA" id="ARBA00022723"/>
    </source>
</evidence>
<dbReference type="InterPro" id="IPR037151">
    <property type="entry name" value="AlkB-like_sf"/>
</dbReference>
<evidence type="ECO:0000313" key="8">
    <source>
        <dbReference type="Proteomes" id="UP000799444"/>
    </source>
</evidence>
<keyword evidence="1 5" id="KW-0479">Metal-binding</keyword>
<accession>A0A9P4QMW2</accession>
<name>A0A9P4QMW2_9PLEO</name>
<organism evidence="7 8">
    <name type="scientific">Polyplosphaeria fusca</name>
    <dbReference type="NCBI Taxonomy" id="682080"/>
    <lineage>
        <taxon>Eukaryota</taxon>
        <taxon>Fungi</taxon>
        <taxon>Dikarya</taxon>
        <taxon>Ascomycota</taxon>
        <taxon>Pezizomycotina</taxon>
        <taxon>Dothideomycetes</taxon>
        <taxon>Pleosporomycetidae</taxon>
        <taxon>Pleosporales</taxon>
        <taxon>Tetraplosphaeriaceae</taxon>
        <taxon>Polyplosphaeria</taxon>
    </lineage>
</organism>
<dbReference type="Gene3D" id="2.60.120.590">
    <property type="entry name" value="Alpha-ketoglutarate-dependent dioxygenase AlkB-like"/>
    <property type="match status" value="1"/>
</dbReference>
<dbReference type="PANTHER" id="PTHR16557">
    <property type="entry name" value="ALKYLATED DNA REPAIR PROTEIN ALKB-RELATED"/>
    <property type="match status" value="1"/>
</dbReference>
<dbReference type="EMBL" id="ML996245">
    <property type="protein sequence ID" value="KAF2729444.1"/>
    <property type="molecule type" value="Genomic_DNA"/>
</dbReference>